<protein>
    <recommendedName>
        <fullName evidence="8">DIS3-like exonuclease 2</fullName>
        <ecNumber evidence="8">3.1.13.-</ecNumber>
    </recommendedName>
</protein>
<feature type="compositionally biased region" description="Polar residues" evidence="9">
    <location>
        <begin position="248"/>
        <end position="263"/>
    </location>
</feature>
<evidence type="ECO:0000256" key="8">
    <source>
        <dbReference type="HAMAP-Rule" id="MF_03045"/>
    </source>
</evidence>
<organism evidence="11 12">
    <name type="scientific">Acropora cervicornis</name>
    <name type="common">Staghorn coral</name>
    <dbReference type="NCBI Taxonomy" id="6130"/>
    <lineage>
        <taxon>Eukaryota</taxon>
        <taxon>Metazoa</taxon>
        <taxon>Cnidaria</taxon>
        <taxon>Anthozoa</taxon>
        <taxon>Hexacorallia</taxon>
        <taxon>Scleractinia</taxon>
        <taxon>Astrocoeniina</taxon>
        <taxon>Acroporidae</taxon>
        <taxon>Acropora</taxon>
    </lineage>
</organism>
<dbReference type="PROSITE" id="PS01175">
    <property type="entry name" value="RIBONUCLEASE_II"/>
    <property type="match status" value="1"/>
</dbReference>
<keyword evidence="5 8" id="KW-0269">Exonuclease</keyword>
<comment type="caution">
    <text evidence="11">The sequence shown here is derived from an EMBL/GenBank/DDBJ whole genome shotgun (WGS) entry which is preliminary data.</text>
</comment>
<feature type="region of interest" description="Disordered" evidence="9">
    <location>
        <begin position="216"/>
        <end position="354"/>
    </location>
</feature>
<dbReference type="PANTHER" id="PTHR23355:SF9">
    <property type="entry name" value="DIS3-LIKE EXONUCLEASE 2"/>
    <property type="match status" value="1"/>
</dbReference>
<dbReference type="Pfam" id="PF17216">
    <property type="entry name" value="Rrp44_CSD1"/>
    <property type="match status" value="1"/>
</dbReference>
<evidence type="ECO:0000313" key="11">
    <source>
        <dbReference type="EMBL" id="KAK2560436.1"/>
    </source>
</evidence>
<dbReference type="PANTHER" id="PTHR23355">
    <property type="entry name" value="RIBONUCLEASE"/>
    <property type="match status" value="1"/>
</dbReference>
<dbReference type="EC" id="3.1.13.-" evidence="8"/>
<dbReference type="GO" id="GO:0008266">
    <property type="term" value="F:poly(U) RNA binding"/>
    <property type="evidence" value="ECO:0007669"/>
    <property type="project" value="UniProtKB-ARBA"/>
</dbReference>
<feature type="region of interest" description="Disordered" evidence="9">
    <location>
        <begin position="1"/>
        <end position="21"/>
    </location>
</feature>
<dbReference type="InterPro" id="IPR041093">
    <property type="entry name" value="Dis3l2-like_C"/>
</dbReference>
<feature type="compositionally biased region" description="Basic and acidic residues" evidence="9">
    <location>
        <begin position="126"/>
        <end position="136"/>
    </location>
</feature>
<dbReference type="SMART" id="SM00955">
    <property type="entry name" value="RNB"/>
    <property type="match status" value="1"/>
</dbReference>
<dbReference type="InterPro" id="IPR041505">
    <property type="entry name" value="Dis3_CSD2"/>
</dbReference>
<dbReference type="SUPFAM" id="SSF50249">
    <property type="entry name" value="Nucleic acid-binding proteins"/>
    <property type="match status" value="2"/>
</dbReference>
<dbReference type="Pfam" id="PF17849">
    <property type="entry name" value="OB_Dis3"/>
    <property type="match status" value="1"/>
</dbReference>
<keyword evidence="7 8" id="KW-0694">RNA-binding</keyword>
<feature type="binding site" evidence="8">
    <location>
        <position position="768"/>
    </location>
    <ligand>
        <name>Mg(2+)</name>
        <dbReference type="ChEBI" id="CHEBI:18420"/>
    </ligand>
</feature>
<dbReference type="Gene3D" id="2.40.50.700">
    <property type="match status" value="1"/>
</dbReference>
<evidence type="ECO:0000256" key="3">
    <source>
        <dbReference type="ARBA" id="ARBA00022723"/>
    </source>
</evidence>
<evidence type="ECO:0000256" key="7">
    <source>
        <dbReference type="ARBA" id="ARBA00022884"/>
    </source>
</evidence>
<keyword evidence="8" id="KW-0464">Manganese</keyword>
<dbReference type="InterPro" id="IPR050180">
    <property type="entry name" value="RNR_Ribonuclease"/>
</dbReference>
<dbReference type="FunFam" id="2.40.50.700:FF:000003">
    <property type="entry name" value="DIS3-like exonuclease 2"/>
    <property type="match status" value="1"/>
</dbReference>
<dbReference type="Pfam" id="PF17877">
    <property type="entry name" value="Dis3l2_C_term"/>
    <property type="match status" value="1"/>
</dbReference>
<feature type="binding site" evidence="8">
    <location>
        <position position="777"/>
    </location>
    <ligand>
        <name>Mg(2+)</name>
        <dbReference type="ChEBI" id="CHEBI:18420"/>
    </ligand>
</feature>
<evidence type="ECO:0000259" key="10">
    <source>
        <dbReference type="SMART" id="SM00955"/>
    </source>
</evidence>
<dbReference type="InterPro" id="IPR012340">
    <property type="entry name" value="NA-bd_OB-fold"/>
</dbReference>
<feature type="compositionally biased region" description="Basic and acidic residues" evidence="9">
    <location>
        <begin position="446"/>
        <end position="458"/>
    </location>
</feature>
<evidence type="ECO:0000256" key="9">
    <source>
        <dbReference type="SAM" id="MobiDB-lite"/>
    </source>
</evidence>
<feature type="region of interest" description="Disordered" evidence="9">
    <location>
        <begin position="384"/>
        <end position="426"/>
    </location>
</feature>
<name>A0AAD9QGC6_ACRCE</name>
<evidence type="ECO:0000256" key="2">
    <source>
        <dbReference type="ARBA" id="ARBA00022722"/>
    </source>
</evidence>
<dbReference type="Proteomes" id="UP001249851">
    <property type="component" value="Unassembled WGS sequence"/>
</dbReference>
<dbReference type="EMBL" id="JARQWQ010000036">
    <property type="protein sequence ID" value="KAK2560436.1"/>
    <property type="molecule type" value="Genomic_DNA"/>
</dbReference>
<feature type="region of interest" description="Disordered" evidence="9">
    <location>
        <begin position="1274"/>
        <end position="1293"/>
    </location>
</feature>
<comment type="subcellular location">
    <subcellularLocation>
        <location evidence="8">Cytoplasm</location>
    </subcellularLocation>
    <subcellularLocation>
        <location evidence="8">Cytoplasm</location>
        <location evidence="8">P-body</location>
    </subcellularLocation>
</comment>
<dbReference type="InterPro" id="IPR028591">
    <property type="entry name" value="DIS3L2"/>
</dbReference>
<feature type="compositionally biased region" description="Basic and acidic residues" evidence="9">
    <location>
        <begin position="329"/>
        <end position="345"/>
    </location>
</feature>
<accession>A0AAD9QGC6</accession>
<feature type="compositionally biased region" description="Basic residues" evidence="9">
    <location>
        <begin position="292"/>
        <end position="303"/>
    </location>
</feature>
<keyword evidence="12" id="KW-1185">Reference proteome</keyword>
<evidence type="ECO:0000256" key="6">
    <source>
        <dbReference type="ARBA" id="ARBA00022842"/>
    </source>
</evidence>
<dbReference type="Gene3D" id="2.40.50.140">
    <property type="entry name" value="Nucleic acid-binding proteins"/>
    <property type="match status" value="1"/>
</dbReference>
<keyword evidence="1 8" id="KW-0963">Cytoplasm</keyword>
<feature type="compositionally biased region" description="Polar residues" evidence="9">
    <location>
        <begin position="1371"/>
        <end position="1383"/>
    </location>
</feature>
<dbReference type="Gene3D" id="2.40.50.690">
    <property type="match status" value="1"/>
</dbReference>
<dbReference type="GO" id="GO:0046872">
    <property type="term" value="F:metal ion binding"/>
    <property type="evidence" value="ECO:0007669"/>
    <property type="project" value="UniProtKB-KW"/>
</dbReference>
<evidence type="ECO:0000256" key="1">
    <source>
        <dbReference type="ARBA" id="ARBA00022490"/>
    </source>
</evidence>
<feature type="region of interest" description="Disordered" evidence="9">
    <location>
        <begin position="126"/>
        <end position="158"/>
    </location>
</feature>
<feature type="compositionally biased region" description="Acidic residues" evidence="9">
    <location>
        <begin position="1384"/>
        <end position="1394"/>
    </location>
</feature>
<dbReference type="GO" id="GO:0000175">
    <property type="term" value="F:3'-5'-RNA exonuclease activity"/>
    <property type="evidence" value="ECO:0007669"/>
    <property type="project" value="UniProtKB-UniRule"/>
</dbReference>
<feature type="region of interest" description="Disordered" evidence="9">
    <location>
        <begin position="579"/>
        <end position="603"/>
    </location>
</feature>
<dbReference type="Pfam" id="PF00773">
    <property type="entry name" value="RNB"/>
    <property type="match status" value="1"/>
</dbReference>
<sequence>MESNAMDKGASIEGKDGEVEATVRMRAIVSNSSVEEQFPRAQIAEEDGVSVEKSDAIKNEWKILQALENDEDTQTKRRRKKRKRNRKKTRGTVTMNDASADFTDVDHKPDCDDEFVSTTFVRTERNAHQDEIKESNCGRTGRNRRKSNSKSSEGDCESASVQQRIFYENCDETEENARDDDLSIATSALLLCDATTRDLNGTSCAGASKRLENCTEKAKPYIPSKGKTNHNQNKPDENRKPRGRNRKILQSSEVISEETTSLDGNMVNGCPSAKYDQGKPENVDSSSSVSNGKKKRRRRKKGNRALDGSIVEGKDASDESFSCTAGSECRQDGQKATKTNERQETSEETLSLEGSMVHTKITKESPSVDYEREKWNAAWVVSTGKKNRNRQSKGNPLHDSPSLEQRSETIHESYPRTPGDERQRNCNKGTMIQDLRTPVNNHRTLKSNDRSTRRELQHRTHKNSANKQRPLYEKYWSLENVSSGLKRGELVKGVLRINPRNYELAWVTVAGLKRDVLLEGMLSRNRALNGDIVAMQILPEDNWKVVREELTYNGIIPDVKGKNIEDAIKCVEALTLSPSTEHQSPSAAISHESPASSHKDGSIDVNQVPEQFLQRTAKVVFIIDKKHTRVASGQLKPFPYPKDFPDGCFSPSDSRLPRMRIPRKKCPPGLFDRPRDCDNTLFVARIVSWPETSSRDSFLAMGEIARSLGEVGEIEPETEGILLEYGIDSRPFSEEVLACLPQESPWKVPEEELEHRRDFRGDPVFTIDPATARDLDDAVHCKKIKDNVYEVGVHIADVSYFVRRGTSLDEAALGRGTSTYMVQKVVPMLPRRLCEELCSLNPGEDRLTFSVVWQMTDKGEIISDWKGRGIIRSRIKMAYEHAQDMIDKPNRQWNLNELPTLFDGATVEEISTQVKQLHKFAMRLRRNRFENGALRLDQVKVRFDLDQETGLPNGYHVHKLRDANRIIEEFMLLANMAVAHHIYDSFPEKALLRFHPKPHTKLLENLVELCKSFGILFDASSSKAIQKSLAQFSLSSPEREVLVNLTMRPMKNAEYICAGFQEEDQFGHYALNVPLYTHFTSPIRRYADLVVHRILAASLGIDEPLNEESESIDMIAQHCNDRKLAAKRASELSDEMFFGIFVRECGPLEEDGVVLNVMDRSFDVLVPKLGVVKRVYPKFCPGVTGFEFGKGEKGKPPELSLRWSVKLKSNDTTYEGDEVIKIFSQVRVILTTETETETKTTKPFKVVVKLAPKLKCEHEYYISSSPATRTSMKIIRGTDNNPSDSGLPNPSDQVRKKLFDSVQDLNKAQSSEIPLHCKEENGFIAKQETPGAEACDSDDVIVESEEDTIKLPNAIEPVVAGSIVVAEEETSTLSTANNEFSTTADDESDDVIVE</sequence>
<reference evidence="11" key="2">
    <citation type="journal article" date="2023" name="Science">
        <title>Genomic signatures of disease resistance in endangered staghorn corals.</title>
        <authorList>
            <person name="Vollmer S.V."/>
            <person name="Selwyn J.D."/>
            <person name="Despard B.A."/>
            <person name="Roesel C.L."/>
        </authorList>
    </citation>
    <scope>NUCLEOTIDE SEQUENCE</scope>
    <source>
        <strain evidence="11">K2</strain>
    </source>
</reference>
<keyword evidence="4 8" id="KW-0378">Hydrolase</keyword>
<dbReference type="InterPro" id="IPR001900">
    <property type="entry name" value="RNase_II/R"/>
</dbReference>
<keyword evidence="2 8" id="KW-0540">Nuclease</keyword>
<feature type="compositionally biased region" description="Basic and acidic residues" evidence="9">
    <location>
        <begin position="405"/>
        <end position="424"/>
    </location>
</feature>
<proteinExistence type="inferred from homology"/>
<comment type="similarity">
    <text evidence="8">Belongs to the RNR ribonuclease family. DIS3L2 subfamily.</text>
</comment>
<dbReference type="GO" id="GO:0010587">
    <property type="term" value="P:miRNA catabolic process"/>
    <property type="evidence" value="ECO:0007669"/>
    <property type="project" value="TreeGrafter"/>
</dbReference>
<gene>
    <name evidence="11" type="ORF">P5673_016780</name>
</gene>
<feature type="region of interest" description="Disordered" evidence="9">
    <location>
        <begin position="1370"/>
        <end position="1394"/>
    </location>
</feature>
<evidence type="ECO:0000313" key="12">
    <source>
        <dbReference type="Proteomes" id="UP001249851"/>
    </source>
</evidence>
<dbReference type="HAMAP" id="MF_03045">
    <property type="entry name" value="DIS3L2"/>
    <property type="match status" value="1"/>
</dbReference>
<comment type="function">
    <text evidence="8">3'-5'-exoribonuclease that specifically recognizes RNAs polyuridylated at their 3' end and mediates their degradation. Component of an exosome-independent RNA degradation pathway that mediates degradation of cytoplasmic mRNAs that have been deadenylated and subsequently uridylated at their 3'.</text>
</comment>
<feature type="domain" description="RNB" evidence="10">
    <location>
        <begin position="756"/>
        <end position="1101"/>
    </location>
</feature>
<dbReference type="InterPro" id="IPR033771">
    <property type="entry name" value="Rrp44_CSD1"/>
</dbReference>
<dbReference type="GO" id="GO:0000932">
    <property type="term" value="C:P-body"/>
    <property type="evidence" value="ECO:0007669"/>
    <property type="project" value="UniProtKB-SubCell"/>
</dbReference>
<feature type="compositionally biased region" description="Basic residues" evidence="9">
    <location>
        <begin position="76"/>
        <end position="90"/>
    </location>
</feature>
<feature type="region of interest" description="Disordered" evidence="9">
    <location>
        <begin position="66"/>
        <end position="95"/>
    </location>
</feature>
<feature type="region of interest" description="Disordered" evidence="9">
    <location>
        <begin position="442"/>
        <end position="465"/>
    </location>
</feature>
<dbReference type="GO" id="GO:1990074">
    <property type="term" value="P:polyuridylation-dependent mRNA catabolic process"/>
    <property type="evidence" value="ECO:0007669"/>
    <property type="project" value="UniProtKB-UniRule"/>
</dbReference>
<evidence type="ECO:0000256" key="4">
    <source>
        <dbReference type="ARBA" id="ARBA00022801"/>
    </source>
</evidence>
<feature type="site" description="Important for catalytic activity" evidence="8">
    <location>
        <position position="776"/>
    </location>
</feature>
<keyword evidence="3 8" id="KW-0479">Metal-binding</keyword>
<feature type="compositionally biased region" description="Polar residues" evidence="9">
    <location>
        <begin position="1278"/>
        <end position="1292"/>
    </location>
</feature>
<comment type="cofactor">
    <cofactor evidence="8">
        <name>Mg(2+)</name>
        <dbReference type="ChEBI" id="CHEBI:18420"/>
    </cofactor>
    <cofactor evidence="8">
        <name>Mn(2+)</name>
        <dbReference type="ChEBI" id="CHEBI:29035"/>
    </cofactor>
</comment>
<reference evidence="11" key="1">
    <citation type="journal article" date="2023" name="G3 (Bethesda)">
        <title>Whole genome assembly and annotation of the endangered Caribbean coral Acropora cervicornis.</title>
        <authorList>
            <person name="Selwyn J.D."/>
            <person name="Vollmer S.V."/>
        </authorList>
    </citation>
    <scope>NUCLEOTIDE SEQUENCE</scope>
    <source>
        <strain evidence="11">K2</strain>
    </source>
</reference>
<dbReference type="InterPro" id="IPR022966">
    <property type="entry name" value="RNase_II/R_CS"/>
</dbReference>
<dbReference type="GO" id="GO:0000956">
    <property type="term" value="P:nuclear-transcribed mRNA catabolic process"/>
    <property type="evidence" value="ECO:0007669"/>
    <property type="project" value="UniProtKB-UniRule"/>
</dbReference>
<keyword evidence="6 8" id="KW-0460">Magnesium</keyword>
<evidence type="ECO:0000256" key="5">
    <source>
        <dbReference type="ARBA" id="ARBA00022839"/>
    </source>
</evidence>